<dbReference type="Proteomes" id="UP000316801">
    <property type="component" value="Unassembled WGS sequence"/>
</dbReference>
<dbReference type="InterPro" id="IPR038695">
    <property type="entry name" value="Saro_0823-like_sf"/>
</dbReference>
<dbReference type="EMBL" id="VJMG01000009">
    <property type="protein sequence ID" value="TRL41548.1"/>
    <property type="molecule type" value="Genomic_DNA"/>
</dbReference>
<protein>
    <submittedName>
        <fullName evidence="2">DUF192 domain-containing protein</fullName>
    </submittedName>
</protein>
<organism evidence="2 3">
    <name type="scientific">Rhizobium straminoryzae</name>
    <dbReference type="NCBI Taxonomy" id="1387186"/>
    <lineage>
        <taxon>Bacteria</taxon>
        <taxon>Pseudomonadati</taxon>
        <taxon>Pseudomonadota</taxon>
        <taxon>Alphaproteobacteria</taxon>
        <taxon>Hyphomicrobiales</taxon>
        <taxon>Rhizobiaceae</taxon>
        <taxon>Rhizobium/Agrobacterium group</taxon>
        <taxon>Rhizobium</taxon>
    </lineage>
</organism>
<dbReference type="AlphaFoldDB" id="A0A549TG22"/>
<dbReference type="InterPro" id="IPR003795">
    <property type="entry name" value="DUF192"/>
</dbReference>
<proteinExistence type="predicted"/>
<evidence type="ECO:0000256" key="1">
    <source>
        <dbReference type="SAM" id="SignalP"/>
    </source>
</evidence>
<sequence>MRRLFTGLVASAIMALFAFFASASVAQLRFDTQPLAIVTASGVRHNFTVELALDSQQRQQGLMYRTEMAEDRGMLFDFGGARDVSMWMRNTLLPLDMLFIDAAGRVVNIHQGAVPLSEAIISSGGPVNYVLELKGGVVASRGIAIGDRVESAQIARGR</sequence>
<dbReference type="RefSeq" id="WP_142881042.1">
    <property type="nucleotide sequence ID" value="NZ_VJMG01000009.1"/>
</dbReference>
<accession>A0A549TG22</accession>
<comment type="caution">
    <text evidence="2">The sequence shown here is derived from an EMBL/GenBank/DDBJ whole genome shotgun (WGS) entry which is preliminary data.</text>
</comment>
<name>A0A549TG22_9HYPH</name>
<dbReference type="Pfam" id="PF02643">
    <property type="entry name" value="DUF192"/>
    <property type="match status" value="1"/>
</dbReference>
<dbReference type="PANTHER" id="PTHR37953:SF1">
    <property type="entry name" value="UPF0127 PROTEIN MJ1496"/>
    <property type="match status" value="1"/>
</dbReference>
<reference evidence="2 3" key="1">
    <citation type="submission" date="2019-07" db="EMBL/GenBank/DDBJ databases">
        <title>Ln-dependent methylotrophs.</title>
        <authorList>
            <person name="Tani A."/>
        </authorList>
    </citation>
    <scope>NUCLEOTIDE SEQUENCE [LARGE SCALE GENOMIC DNA]</scope>
    <source>
        <strain evidence="2 3">SM12</strain>
    </source>
</reference>
<keyword evidence="1" id="KW-0732">Signal</keyword>
<dbReference type="PANTHER" id="PTHR37953">
    <property type="entry name" value="UPF0127 PROTEIN MJ1496"/>
    <property type="match status" value="1"/>
</dbReference>
<evidence type="ECO:0000313" key="2">
    <source>
        <dbReference type="EMBL" id="TRL41548.1"/>
    </source>
</evidence>
<keyword evidence="3" id="KW-1185">Reference proteome</keyword>
<feature type="signal peptide" evidence="1">
    <location>
        <begin position="1"/>
        <end position="23"/>
    </location>
</feature>
<dbReference type="Gene3D" id="2.60.120.1140">
    <property type="entry name" value="Protein of unknown function DUF192"/>
    <property type="match status" value="1"/>
</dbReference>
<gene>
    <name evidence="2" type="ORF">FNA46_03935</name>
</gene>
<evidence type="ECO:0000313" key="3">
    <source>
        <dbReference type="Proteomes" id="UP000316801"/>
    </source>
</evidence>
<feature type="chain" id="PRO_5022081042" evidence="1">
    <location>
        <begin position="24"/>
        <end position="158"/>
    </location>
</feature>